<evidence type="ECO:0000313" key="3">
    <source>
        <dbReference type="EMBL" id="KAF6298219.1"/>
    </source>
</evidence>
<keyword evidence="2" id="KW-0732">Signal</keyword>
<evidence type="ECO:0000256" key="2">
    <source>
        <dbReference type="SAM" id="SignalP"/>
    </source>
</evidence>
<sequence>MMTQQDRARWLPSALALLLLWVPARENLEPLQDPGQAAQQTEPCYADLELLPWPVLEEPVKPRPMEVEYSTVGPCKDNLHYSSVVFNHQSQDSKDKAPSRKPLLEETEYRVIRA</sequence>
<proteinExistence type="predicted"/>
<feature type="compositionally biased region" description="Basic and acidic residues" evidence="1">
    <location>
        <begin position="91"/>
        <end position="114"/>
    </location>
</feature>
<dbReference type="EMBL" id="JACAGC010000020">
    <property type="protein sequence ID" value="KAF6298219.1"/>
    <property type="molecule type" value="Genomic_DNA"/>
</dbReference>
<comment type="caution">
    <text evidence="3">The sequence shown here is derived from an EMBL/GenBank/DDBJ whole genome shotgun (WGS) entry which is preliminary data.</text>
</comment>
<organism evidence="3 4">
    <name type="scientific">Rhinolophus ferrumequinum</name>
    <name type="common">Greater horseshoe bat</name>
    <dbReference type="NCBI Taxonomy" id="59479"/>
    <lineage>
        <taxon>Eukaryota</taxon>
        <taxon>Metazoa</taxon>
        <taxon>Chordata</taxon>
        <taxon>Craniata</taxon>
        <taxon>Vertebrata</taxon>
        <taxon>Euteleostomi</taxon>
        <taxon>Mammalia</taxon>
        <taxon>Eutheria</taxon>
        <taxon>Laurasiatheria</taxon>
        <taxon>Chiroptera</taxon>
        <taxon>Yinpterochiroptera</taxon>
        <taxon>Rhinolophoidea</taxon>
        <taxon>Rhinolophidae</taxon>
        <taxon>Rhinolophinae</taxon>
        <taxon>Rhinolophus</taxon>
    </lineage>
</organism>
<reference evidence="3 4" key="1">
    <citation type="journal article" date="2020" name="Nature">
        <title>Six reference-quality genomes reveal evolution of bat adaptations.</title>
        <authorList>
            <person name="Jebb D."/>
            <person name="Huang Z."/>
            <person name="Pippel M."/>
            <person name="Hughes G.M."/>
            <person name="Lavrichenko K."/>
            <person name="Devanna P."/>
            <person name="Winkler S."/>
            <person name="Jermiin L.S."/>
            <person name="Skirmuntt E.C."/>
            <person name="Katzourakis A."/>
            <person name="Burkitt-Gray L."/>
            <person name="Ray D.A."/>
            <person name="Sullivan K.A.M."/>
            <person name="Roscito J.G."/>
            <person name="Kirilenko B.M."/>
            <person name="Davalos L.M."/>
            <person name="Corthals A.P."/>
            <person name="Power M.L."/>
            <person name="Jones G."/>
            <person name="Ransome R.D."/>
            <person name="Dechmann D.K.N."/>
            <person name="Locatelli A.G."/>
            <person name="Puechmaille S.J."/>
            <person name="Fedrigo O."/>
            <person name="Jarvis E.D."/>
            <person name="Hiller M."/>
            <person name="Vernes S.C."/>
            <person name="Myers E.W."/>
            <person name="Teeling E.C."/>
        </authorList>
    </citation>
    <scope>NUCLEOTIDE SEQUENCE [LARGE SCALE GENOMIC DNA]</scope>
    <source>
        <strain evidence="3">MRhiFer1</strain>
        <tissue evidence="3">Lung</tissue>
    </source>
</reference>
<feature type="chain" id="PRO_5029750182" evidence="2">
    <location>
        <begin position="27"/>
        <end position="114"/>
    </location>
</feature>
<accession>A0A7J7TBV3</accession>
<evidence type="ECO:0000313" key="4">
    <source>
        <dbReference type="Proteomes" id="UP000585614"/>
    </source>
</evidence>
<evidence type="ECO:0000256" key="1">
    <source>
        <dbReference type="SAM" id="MobiDB-lite"/>
    </source>
</evidence>
<protein>
    <submittedName>
        <fullName evidence="3">CD300a molecule</fullName>
    </submittedName>
</protein>
<dbReference type="AlphaFoldDB" id="A0A7J7TBV3"/>
<feature type="signal peptide" evidence="2">
    <location>
        <begin position="1"/>
        <end position="26"/>
    </location>
</feature>
<gene>
    <name evidence="3" type="ORF">mRhiFer1_002445</name>
</gene>
<feature type="region of interest" description="Disordered" evidence="1">
    <location>
        <begin position="86"/>
        <end position="114"/>
    </location>
</feature>
<name>A0A7J7TBV3_RHIFE</name>
<dbReference type="Proteomes" id="UP000585614">
    <property type="component" value="Unassembled WGS sequence"/>
</dbReference>